<dbReference type="PRINTS" id="PR00992">
    <property type="entry name" value="ALARACEMASE"/>
</dbReference>
<comment type="caution">
    <text evidence="7">The sequence shown here is derived from an EMBL/GenBank/DDBJ whole genome shotgun (WGS) entry which is preliminary data.</text>
</comment>
<dbReference type="Proteomes" id="UP001235712">
    <property type="component" value="Unassembled WGS sequence"/>
</dbReference>
<dbReference type="InterPro" id="IPR011079">
    <property type="entry name" value="Ala_racemase_C"/>
</dbReference>
<organism evidence="7 8">
    <name type="scientific">Kineosporia succinea</name>
    <dbReference type="NCBI Taxonomy" id="84632"/>
    <lineage>
        <taxon>Bacteria</taxon>
        <taxon>Bacillati</taxon>
        <taxon>Actinomycetota</taxon>
        <taxon>Actinomycetes</taxon>
        <taxon>Kineosporiales</taxon>
        <taxon>Kineosporiaceae</taxon>
        <taxon>Kineosporia</taxon>
    </lineage>
</organism>
<accession>A0ABT9P0W0</accession>
<dbReference type="SMART" id="SM01005">
    <property type="entry name" value="Ala_racemase_C"/>
    <property type="match status" value="1"/>
</dbReference>
<dbReference type="Gene3D" id="2.40.37.10">
    <property type="entry name" value="Lyase, Ornithine Decarboxylase, Chain A, domain 1"/>
    <property type="match status" value="1"/>
</dbReference>
<comment type="similarity">
    <text evidence="4">Belongs to the alanine racemase family.</text>
</comment>
<protein>
    <recommendedName>
        <fullName evidence="4">Alanine racemase</fullName>
        <ecNumber evidence="4">5.1.1.1</ecNumber>
    </recommendedName>
</protein>
<proteinExistence type="inferred from homology"/>
<sequence length="373" mass="38257">MTALADVARSTPSGEGERGNRPTLAVDLGAVGANVRHFARITPGEVMAVVKADAFGHGAAGVARTALAHGASRLGVTSLDEALALRFRHIDAPVLSWLNPVDANWGAAVREGIEVAVPSAEHLAALAPGARVHLHLDCGTGRDGAEPAAWPGLCAAAARRPDVSVVGVMGHLSCADAPSERGDASGREIFGWGVRVARAAGLDPVHQHLAATAATLNDPLSHHTMSRIGAGLFGIDPSGPGRLTPTLTLTAPLLGVRTVSAGTGVGYGHTWVAPRTTTLGLVGVGYADGLPRSASNRAQVLVRGRRRPLVGRISMDMSVIDLGTEGAQMGDVVTVFGPGTAGEPTVAEWASWAGTIEHEVMTGLGPRLARRMS</sequence>
<feature type="binding site" evidence="4">
    <location>
        <position position="142"/>
    </location>
    <ligand>
        <name>substrate</name>
    </ligand>
</feature>
<gene>
    <name evidence="7" type="ORF">J2S57_002065</name>
</gene>
<evidence type="ECO:0000259" key="6">
    <source>
        <dbReference type="SMART" id="SM01005"/>
    </source>
</evidence>
<feature type="active site" description="Proton acceptor; specific for L-alanine" evidence="4">
    <location>
        <position position="267"/>
    </location>
</feature>
<dbReference type="NCBIfam" id="TIGR00492">
    <property type="entry name" value="alr"/>
    <property type="match status" value="1"/>
</dbReference>
<feature type="region of interest" description="Disordered" evidence="5">
    <location>
        <begin position="1"/>
        <end position="22"/>
    </location>
</feature>
<dbReference type="CDD" id="cd00430">
    <property type="entry name" value="PLPDE_III_AR"/>
    <property type="match status" value="1"/>
</dbReference>
<evidence type="ECO:0000256" key="5">
    <source>
        <dbReference type="SAM" id="MobiDB-lite"/>
    </source>
</evidence>
<dbReference type="PANTHER" id="PTHR30511">
    <property type="entry name" value="ALANINE RACEMASE"/>
    <property type="match status" value="1"/>
</dbReference>
<dbReference type="Pfam" id="PF00842">
    <property type="entry name" value="Ala_racemase_C"/>
    <property type="match status" value="1"/>
</dbReference>
<dbReference type="PANTHER" id="PTHR30511:SF0">
    <property type="entry name" value="ALANINE RACEMASE, CATABOLIC-RELATED"/>
    <property type="match status" value="1"/>
</dbReference>
<dbReference type="InterPro" id="IPR000821">
    <property type="entry name" value="Ala_racemase"/>
</dbReference>
<evidence type="ECO:0000313" key="8">
    <source>
        <dbReference type="Proteomes" id="UP001235712"/>
    </source>
</evidence>
<dbReference type="GO" id="GO:0008784">
    <property type="term" value="F:alanine racemase activity"/>
    <property type="evidence" value="ECO:0007669"/>
    <property type="project" value="UniProtKB-EC"/>
</dbReference>
<evidence type="ECO:0000256" key="4">
    <source>
        <dbReference type="HAMAP-Rule" id="MF_01201"/>
    </source>
</evidence>
<comment type="catalytic activity">
    <reaction evidence="4">
        <text>L-alanine = D-alanine</text>
        <dbReference type="Rhea" id="RHEA:20249"/>
        <dbReference type="ChEBI" id="CHEBI:57416"/>
        <dbReference type="ChEBI" id="CHEBI:57972"/>
        <dbReference type="EC" id="5.1.1.1"/>
    </reaction>
</comment>
<dbReference type="InterPro" id="IPR029066">
    <property type="entry name" value="PLP-binding_barrel"/>
</dbReference>
<keyword evidence="2 4" id="KW-0663">Pyridoxal phosphate</keyword>
<dbReference type="HAMAP" id="MF_01201">
    <property type="entry name" value="Ala_racemase"/>
    <property type="match status" value="1"/>
</dbReference>
<feature type="domain" description="Alanine racemase C-terminal" evidence="6">
    <location>
        <begin position="246"/>
        <end position="373"/>
    </location>
</feature>
<dbReference type="Pfam" id="PF01168">
    <property type="entry name" value="Ala_racemase_N"/>
    <property type="match status" value="1"/>
</dbReference>
<feature type="modified residue" description="N6-(pyridoxal phosphate)lysine" evidence="4">
    <location>
        <position position="51"/>
    </location>
</feature>
<dbReference type="InterPro" id="IPR001608">
    <property type="entry name" value="Ala_racemase_N"/>
</dbReference>
<reference evidence="7 8" key="1">
    <citation type="submission" date="2023-07" db="EMBL/GenBank/DDBJ databases">
        <title>Sequencing the genomes of 1000 actinobacteria strains.</title>
        <authorList>
            <person name="Klenk H.-P."/>
        </authorList>
    </citation>
    <scope>NUCLEOTIDE SEQUENCE [LARGE SCALE GENOMIC DNA]</scope>
    <source>
        <strain evidence="7 8">DSM 44388</strain>
    </source>
</reference>
<dbReference type="InterPro" id="IPR009006">
    <property type="entry name" value="Ala_racemase/Decarboxylase_C"/>
</dbReference>
<evidence type="ECO:0000313" key="7">
    <source>
        <dbReference type="EMBL" id="MDP9826316.1"/>
    </source>
</evidence>
<dbReference type="EC" id="5.1.1.1" evidence="4"/>
<dbReference type="EMBL" id="JAUSQZ010000001">
    <property type="protein sequence ID" value="MDP9826316.1"/>
    <property type="molecule type" value="Genomic_DNA"/>
</dbReference>
<comment type="cofactor">
    <cofactor evidence="1 4">
        <name>pyridoxal 5'-phosphate</name>
        <dbReference type="ChEBI" id="CHEBI:597326"/>
    </cofactor>
</comment>
<evidence type="ECO:0000256" key="2">
    <source>
        <dbReference type="ARBA" id="ARBA00022898"/>
    </source>
</evidence>
<keyword evidence="8" id="KW-1185">Reference proteome</keyword>
<dbReference type="Gene3D" id="3.20.20.10">
    <property type="entry name" value="Alanine racemase"/>
    <property type="match status" value="1"/>
</dbReference>
<evidence type="ECO:0000256" key="1">
    <source>
        <dbReference type="ARBA" id="ARBA00001933"/>
    </source>
</evidence>
<dbReference type="SUPFAM" id="SSF50621">
    <property type="entry name" value="Alanine racemase C-terminal domain-like"/>
    <property type="match status" value="1"/>
</dbReference>
<dbReference type="SUPFAM" id="SSF51419">
    <property type="entry name" value="PLP-binding barrel"/>
    <property type="match status" value="1"/>
</dbReference>
<evidence type="ECO:0000256" key="3">
    <source>
        <dbReference type="ARBA" id="ARBA00023235"/>
    </source>
</evidence>
<keyword evidence="3 4" id="KW-0413">Isomerase</keyword>
<dbReference type="RefSeq" id="WP_307240998.1">
    <property type="nucleotide sequence ID" value="NZ_JAUSQZ010000001.1"/>
</dbReference>
<name>A0ABT9P0W0_9ACTN</name>
<comment type="pathway">
    <text evidence="4">Amino-acid biosynthesis; D-alanine biosynthesis; D-alanine from L-alanine: step 1/1.</text>
</comment>
<feature type="active site" description="Proton acceptor; specific for D-alanine" evidence="4">
    <location>
        <position position="51"/>
    </location>
</feature>
<comment type="function">
    <text evidence="4">Catalyzes the interconversion of L-alanine and D-alanine. May also act on other amino acids.</text>
</comment>
<feature type="binding site" evidence="4">
    <location>
        <position position="315"/>
    </location>
    <ligand>
        <name>substrate</name>
    </ligand>
</feature>